<evidence type="ECO:0000259" key="1">
    <source>
        <dbReference type="Pfam" id="PF04986"/>
    </source>
</evidence>
<dbReference type="GO" id="GO:0006313">
    <property type="term" value="P:DNA transposition"/>
    <property type="evidence" value="ECO:0007669"/>
    <property type="project" value="InterPro"/>
</dbReference>
<feature type="domain" description="Transposase IS801/IS1294" evidence="1">
    <location>
        <begin position="173"/>
        <end position="398"/>
    </location>
</feature>
<gene>
    <name evidence="3" type="ORF">C1704_06435</name>
</gene>
<dbReference type="AlphaFoldDB" id="A0A2S5SWE9"/>
<dbReference type="InterPro" id="IPR026889">
    <property type="entry name" value="Zn_Tnp"/>
</dbReference>
<keyword evidence="4" id="KW-1185">Reference proteome</keyword>
<organism evidence="3 4">
    <name type="scientific">Caldimonas caldifontis</name>
    <dbReference type="NCBI Taxonomy" id="1452508"/>
    <lineage>
        <taxon>Bacteria</taxon>
        <taxon>Pseudomonadati</taxon>
        <taxon>Pseudomonadota</taxon>
        <taxon>Betaproteobacteria</taxon>
        <taxon>Burkholderiales</taxon>
        <taxon>Sphaerotilaceae</taxon>
        <taxon>Caldimonas</taxon>
    </lineage>
</organism>
<comment type="caution">
    <text evidence="3">The sequence shown here is derived from an EMBL/GenBank/DDBJ whole genome shotgun (WGS) entry which is preliminary data.</text>
</comment>
<dbReference type="Proteomes" id="UP000238605">
    <property type="component" value="Unassembled WGS sequence"/>
</dbReference>
<feature type="domain" description="Transposase zinc-binding" evidence="2">
    <location>
        <begin position="33"/>
        <end position="129"/>
    </location>
</feature>
<reference evidence="3 4" key="1">
    <citation type="submission" date="2018-02" db="EMBL/GenBank/DDBJ databases">
        <title>Reclassifiation of [Polyangium] brachysporum DSM 7029 as Guopingzhaonella breviflexa gen. nov., sp. nov., a member of the family Comamonadaceae.</title>
        <authorList>
            <person name="Tang B."/>
        </authorList>
    </citation>
    <scope>NUCLEOTIDE SEQUENCE [LARGE SCALE GENOMIC DNA]</scope>
    <source>
        <strain evidence="3 4">BCRC 80649</strain>
    </source>
</reference>
<protein>
    <submittedName>
        <fullName evidence="3">IS91 family transposase</fullName>
    </submittedName>
</protein>
<dbReference type="GO" id="GO:0004803">
    <property type="term" value="F:transposase activity"/>
    <property type="evidence" value="ECO:0007669"/>
    <property type="project" value="InterPro"/>
</dbReference>
<evidence type="ECO:0000313" key="3">
    <source>
        <dbReference type="EMBL" id="PPE67080.1"/>
    </source>
</evidence>
<dbReference type="Pfam" id="PF14319">
    <property type="entry name" value="Zn_Tnp_IS91"/>
    <property type="match status" value="1"/>
</dbReference>
<dbReference type="GO" id="GO:0003677">
    <property type="term" value="F:DNA binding"/>
    <property type="evidence" value="ECO:0007669"/>
    <property type="project" value="InterPro"/>
</dbReference>
<evidence type="ECO:0000259" key="2">
    <source>
        <dbReference type="Pfam" id="PF14319"/>
    </source>
</evidence>
<sequence>MHAARQPGSLPGLASRLHYERHRPEQTTLYRLVQQHAASFIAHTEASTDAELPRFIKDEFDAFLECGILAHGFLRLRCGECGHDKLLAFSCKRRGFCPSCGARRMSQTAAHLVDHVIPHVPVRQWVLSLPIPLRVLLAAQPELVTPVLQVVQRVVTRHLLRQAGLKADEGHGGAVTLIQRFGSAANLNIHLHCLVLDGVYCCDADGSPAFIEADAPTDDELHALLQTVIARLMKMLTRRGVLVEDMGQTYLAEPDADGEEARTLRPLQAAAITYRIAFGPRAGQKVLTLRGAMPREDSARQPLCADIDGFSLHAAVRVEAHDPKRLEQLCRYITRPALSDERVQVNAAGQVELKLKTPWRDGTTHLVLSPLEFMQRLAALVPRPRLHLIRFHGVLAPNAKLRSLVVPQGPEVEERATAAVAASECVVQTETNPDRPDRPHRIAWARLLKRVFDIDMQHCPNCGAGELKIIAAILERPVIEKILTHLGLDPQPPPRGRAREARQD</sequence>
<accession>A0A2S5SWE9</accession>
<dbReference type="EMBL" id="PSNX01000004">
    <property type="protein sequence ID" value="PPE67080.1"/>
    <property type="molecule type" value="Genomic_DNA"/>
</dbReference>
<dbReference type="PANTHER" id="PTHR37023">
    <property type="entry name" value="TRANSPOSASE"/>
    <property type="match status" value="1"/>
</dbReference>
<evidence type="ECO:0000313" key="4">
    <source>
        <dbReference type="Proteomes" id="UP000238605"/>
    </source>
</evidence>
<name>A0A2S5SWE9_9BURK</name>
<dbReference type="Pfam" id="PF04986">
    <property type="entry name" value="Y2_Tnp"/>
    <property type="match status" value="1"/>
</dbReference>
<dbReference type="PANTHER" id="PTHR37023:SF1">
    <property type="entry name" value="ISSOD25 TRANSPOSASE TNPA_ISSOD25"/>
    <property type="match status" value="1"/>
</dbReference>
<dbReference type="InterPro" id="IPR007069">
    <property type="entry name" value="Transposase_32"/>
</dbReference>
<proteinExistence type="predicted"/>